<dbReference type="InterPro" id="IPR036388">
    <property type="entry name" value="WH-like_DNA-bd_sf"/>
</dbReference>
<keyword evidence="4" id="KW-0804">Transcription</keyword>
<dbReference type="PROSITE" id="PS51755">
    <property type="entry name" value="OMPR_PHOB"/>
    <property type="match status" value="1"/>
</dbReference>
<evidence type="ECO:0000256" key="1">
    <source>
        <dbReference type="ARBA" id="ARBA00005820"/>
    </source>
</evidence>
<dbReference type="SUPFAM" id="SSF52540">
    <property type="entry name" value="P-loop containing nucleoside triphosphate hydrolases"/>
    <property type="match status" value="1"/>
</dbReference>
<evidence type="ECO:0000259" key="7">
    <source>
        <dbReference type="PROSITE" id="PS51755"/>
    </source>
</evidence>
<keyword evidence="2" id="KW-0805">Transcription regulation</keyword>
<dbReference type="Proteomes" id="UP000683310">
    <property type="component" value="Chromosome"/>
</dbReference>
<organism evidence="8 9">
    <name type="scientific">Nocardia tengchongensis</name>
    <dbReference type="NCBI Taxonomy" id="2055889"/>
    <lineage>
        <taxon>Bacteria</taxon>
        <taxon>Bacillati</taxon>
        <taxon>Actinomycetota</taxon>
        <taxon>Actinomycetes</taxon>
        <taxon>Mycobacteriales</taxon>
        <taxon>Nocardiaceae</taxon>
        <taxon>Nocardia</taxon>
    </lineage>
</organism>
<dbReference type="Gene3D" id="1.25.40.10">
    <property type="entry name" value="Tetratricopeptide repeat domain"/>
    <property type="match status" value="1"/>
</dbReference>
<feature type="domain" description="OmpR/PhoB-type" evidence="7">
    <location>
        <begin position="1"/>
        <end position="97"/>
    </location>
</feature>
<dbReference type="CDD" id="cd15831">
    <property type="entry name" value="BTAD"/>
    <property type="match status" value="1"/>
</dbReference>
<dbReference type="Gene3D" id="1.10.10.10">
    <property type="entry name" value="Winged helix-like DNA-binding domain superfamily/Winged helix DNA-binding domain"/>
    <property type="match status" value="1"/>
</dbReference>
<dbReference type="PANTHER" id="PTHR35807:SF1">
    <property type="entry name" value="TRANSCRIPTIONAL REGULATOR REDD"/>
    <property type="match status" value="1"/>
</dbReference>
<dbReference type="Pfam" id="PF13191">
    <property type="entry name" value="AAA_16"/>
    <property type="match status" value="1"/>
</dbReference>
<evidence type="ECO:0000256" key="4">
    <source>
        <dbReference type="ARBA" id="ARBA00023163"/>
    </source>
</evidence>
<dbReference type="InterPro" id="IPR005158">
    <property type="entry name" value="BTAD"/>
</dbReference>
<sequence length="1080" mass="114099">MVTFGVLGPLRAENERGSLALKGPRHRALLARLLVARGRVVPLSRIIDDLWEQPPRDPAGAIQTFVSDLRRVLEPGRAPRQPATILVTAAPGYALYADPEQLDSGRFAALVSSANNRHAGDPAAAMADLDAALALWRGPAYAEFAQESWSRAEITRLDELRSHAVEQRARVLTDLGRHAEALAALEPHLQDHPLREPAWHTMALARYRAGRQADALAALRRISGDLRANLGVDPGPDLRQLESDILTQAAHLAAPLPTSGRSPDPAAGGTMPSPEQTGSVDRGGGRPGARKVFVGRAGESARLRAVAARVAGTGAAGLALVSGIEGAGKTALIEELSADLVARGWVVAWGTSPPESSAPLNWPWTRITAALTAARGIVPVDDVGGRDGEGVGDGRAQRRDADEAVGRFLAQRAAVDYLGRVAAAGPVLVVFDDLHWAGEETLELLTALATAPAAGPVLLVGAYRGTDVTAGLAAALARMARVEPVRIQLGGLGADDTGALVREVAGPGIGAAAVRRIHDRGQGNPFYTRELARLWFEEGDTALESVPAGVRDVVRHRLERLDEAQRMVLQLAAVIGPEVDVELLVELVGDEYRANSAVAAALRAGFLDESGAAGVAFAHTLVRDVVYRDIPAPRRSAWHAHVGTLLEATGTADSAVLAHHFARAATRATAPRAGKYSRAAAVAAERLFAPHEAARLWADAAAAYQRAGDIRAGLEATMGSVRALAVTGRLAAAGTLRAQSIRTAEQLADPELAARVIVAFDVPAVWTDTDDPELARAVVAAAERALRALPVEDSELRCRLLTTIALELRATATGTGRAAAEEAEAIAAQLNNPALQALTINARFMQTFDRAGLAPERAALGARLIALSQAHDLVTFEVLGHLISIQALSATADFDTADVHVRAVDALADRYGLPLVPFFTHWYAAMRTSLSAPFDEADAAYRSAATAHPGTAMPGLHTGLLPLALLCLRLRHAEPLAVDPRTDWGAHEPWVRPVILLDQGDPEAARSALLALPDPPPDLLFELRLALLAHAALTLNERRLLDRLRERLSPAAAELAGAGTGLLTLGPVSDYLARLRDALS</sequence>
<name>A0ABX8CFZ6_9NOCA</name>
<dbReference type="InterPro" id="IPR001867">
    <property type="entry name" value="OmpR/PhoB-type_DNA-bd"/>
</dbReference>
<dbReference type="InterPro" id="IPR027417">
    <property type="entry name" value="P-loop_NTPase"/>
</dbReference>
<feature type="DNA-binding region" description="OmpR/PhoB-type" evidence="5">
    <location>
        <begin position="1"/>
        <end position="97"/>
    </location>
</feature>
<evidence type="ECO:0000256" key="2">
    <source>
        <dbReference type="ARBA" id="ARBA00023015"/>
    </source>
</evidence>
<keyword evidence="9" id="KW-1185">Reference proteome</keyword>
<dbReference type="SUPFAM" id="SSF46894">
    <property type="entry name" value="C-terminal effector domain of the bipartite response regulators"/>
    <property type="match status" value="1"/>
</dbReference>
<comment type="similarity">
    <text evidence="1">Belongs to the AfsR/DnrI/RedD regulatory family.</text>
</comment>
<dbReference type="SMART" id="SM01043">
    <property type="entry name" value="BTAD"/>
    <property type="match status" value="1"/>
</dbReference>
<gene>
    <name evidence="8" type="ORF">KHQ06_20425</name>
</gene>
<dbReference type="EMBL" id="CP074371">
    <property type="protein sequence ID" value="QVI18876.1"/>
    <property type="molecule type" value="Genomic_DNA"/>
</dbReference>
<evidence type="ECO:0000256" key="3">
    <source>
        <dbReference type="ARBA" id="ARBA00023125"/>
    </source>
</evidence>
<reference evidence="8 9" key="1">
    <citation type="submission" date="2021-04" db="EMBL/GenBank/DDBJ databases">
        <title>Nocardia tengchongensis.</title>
        <authorList>
            <person name="Zhuang k."/>
            <person name="Ran Y."/>
            <person name="Li W."/>
        </authorList>
    </citation>
    <scope>NUCLEOTIDE SEQUENCE [LARGE SCALE GENOMIC DNA]</scope>
    <source>
        <strain evidence="8 9">CFH S0057</strain>
    </source>
</reference>
<dbReference type="Pfam" id="PF03704">
    <property type="entry name" value="BTAD"/>
    <property type="match status" value="1"/>
</dbReference>
<keyword evidence="3 5" id="KW-0238">DNA-binding</keyword>
<dbReference type="PANTHER" id="PTHR35807">
    <property type="entry name" value="TRANSCRIPTIONAL REGULATOR REDD-RELATED"/>
    <property type="match status" value="1"/>
</dbReference>
<dbReference type="Pfam" id="PF00486">
    <property type="entry name" value="Trans_reg_C"/>
    <property type="match status" value="1"/>
</dbReference>
<evidence type="ECO:0000313" key="8">
    <source>
        <dbReference type="EMBL" id="QVI18876.1"/>
    </source>
</evidence>
<evidence type="ECO:0000313" key="9">
    <source>
        <dbReference type="Proteomes" id="UP000683310"/>
    </source>
</evidence>
<proteinExistence type="inferred from homology"/>
<evidence type="ECO:0000256" key="5">
    <source>
        <dbReference type="PROSITE-ProRule" id="PRU01091"/>
    </source>
</evidence>
<dbReference type="InterPro" id="IPR051677">
    <property type="entry name" value="AfsR-DnrI-RedD_regulator"/>
</dbReference>
<dbReference type="InterPro" id="IPR011990">
    <property type="entry name" value="TPR-like_helical_dom_sf"/>
</dbReference>
<feature type="region of interest" description="Disordered" evidence="6">
    <location>
        <begin position="255"/>
        <end position="291"/>
    </location>
</feature>
<dbReference type="InterPro" id="IPR016032">
    <property type="entry name" value="Sig_transdc_resp-reg_C-effctor"/>
</dbReference>
<accession>A0ABX8CFZ6</accession>
<protein>
    <submittedName>
        <fullName evidence="8">AAA family ATPase</fullName>
    </submittedName>
</protein>
<dbReference type="SMART" id="SM00862">
    <property type="entry name" value="Trans_reg_C"/>
    <property type="match status" value="1"/>
</dbReference>
<dbReference type="SUPFAM" id="SSF48452">
    <property type="entry name" value="TPR-like"/>
    <property type="match status" value="1"/>
</dbReference>
<dbReference type="InterPro" id="IPR041664">
    <property type="entry name" value="AAA_16"/>
</dbReference>
<evidence type="ECO:0000256" key="6">
    <source>
        <dbReference type="SAM" id="MobiDB-lite"/>
    </source>
</evidence>